<dbReference type="OrthoDB" id="66964at2759"/>
<proteinExistence type="predicted"/>
<gene>
    <name evidence="1" type="ORF">INT45_005657</name>
</gene>
<comment type="caution">
    <text evidence="1">The sequence shown here is derived from an EMBL/GenBank/DDBJ whole genome shotgun (WGS) entry which is preliminary data.</text>
</comment>
<sequence length="245" mass="29173">MEKLQREYIQPFFETRLLLSEIQSLISDPERSKVLTKEEKDYIESILYRPISNEPPHRHYAEQVFGLTENDLQVTPKQIKNKLNNEIDLAIKEKYQQVYNIASIYQPITTDIIKEDEEDEIVKIVKNKQQSLSRMRVELPTKRELLNTLVTRFVKITLEVLDTTWYIIKEFKYSLLLRIKILHISTLLATYDNNLSMALKSLKSMLENRYFEVTRPEFETLVNAYFKLLQEIKATEDDIHRIKDN</sequence>
<reference evidence="1 2" key="1">
    <citation type="submission" date="2020-12" db="EMBL/GenBank/DDBJ databases">
        <title>Metabolic potential, ecology and presence of endohyphal bacteria is reflected in genomic diversity of Mucoromycotina.</title>
        <authorList>
            <person name="Muszewska A."/>
            <person name="Okrasinska A."/>
            <person name="Steczkiewicz K."/>
            <person name="Drgas O."/>
            <person name="Orlowska M."/>
            <person name="Perlinska-Lenart U."/>
            <person name="Aleksandrzak-Piekarczyk T."/>
            <person name="Szatraj K."/>
            <person name="Zielenkiewicz U."/>
            <person name="Pilsyk S."/>
            <person name="Malc E."/>
            <person name="Mieczkowski P."/>
            <person name="Kruszewska J.S."/>
            <person name="Biernat P."/>
            <person name="Pawlowska J."/>
        </authorList>
    </citation>
    <scope>NUCLEOTIDE SEQUENCE [LARGE SCALE GENOMIC DNA]</scope>
    <source>
        <strain evidence="1 2">CBS 142.35</strain>
    </source>
</reference>
<organism evidence="1 2">
    <name type="scientific">Circinella minor</name>
    <dbReference type="NCBI Taxonomy" id="1195481"/>
    <lineage>
        <taxon>Eukaryota</taxon>
        <taxon>Fungi</taxon>
        <taxon>Fungi incertae sedis</taxon>
        <taxon>Mucoromycota</taxon>
        <taxon>Mucoromycotina</taxon>
        <taxon>Mucoromycetes</taxon>
        <taxon>Mucorales</taxon>
        <taxon>Lichtheimiaceae</taxon>
        <taxon>Circinella</taxon>
    </lineage>
</organism>
<dbReference type="AlphaFoldDB" id="A0A8H7VDL2"/>
<evidence type="ECO:0000313" key="2">
    <source>
        <dbReference type="Proteomes" id="UP000646827"/>
    </source>
</evidence>
<keyword evidence="2" id="KW-1185">Reference proteome</keyword>
<dbReference type="EMBL" id="JAEPRB010000563">
    <property type="protein sequence ID" value="KAG2214927.1"/>
    <property type="molecule type" value="Genomic_DNA"/>
</dbReference>
<dbReference type="Proteomes" id="UP000646827">
    <property type="component" value="Unassembled WGS sequence"/>
</dbReference>
<evidence type="ECO:0000313" key="1">
    <source>
        <dbReference type="EMBL" id="KAG2214927.1"/>
    </source>
</evidence>
<protein>
    <submittedName>
        <fullName evidence="1">Uncharacterized protein</fullName>
    </submittedName>
</protein>
<name>A0A8H7VDL2_9FUNG</name>
<accession>A0A8H7VDL2</accession>